<protein>
    <recommendedName>
        <fullName evidence="2">Aminotransferase class I/classII domain-containing protein</fullName>
    </recommendedName>
</protein>
<dbReference type="Gene3D" id="3.90.1150.10">
    <property type="entry name" value="Aspartate Aminotransferase, domain 1"/>
    <property type="match status" value="1"/>
</dbReference>
<sequence>MLLIEKARVALAPGKGLGEHGDDYVRFALAENPQHIRQAIRGLKSVM</sequence>
<dbReference type="InterPro" id="IPR015424">
    <property type="entry name" value="PyrdxlP-dep_Trfase"/>
</dbReference>
<evidence type="ECO:0000313" key="1">
    <source>
        <dbReference type="EMBL" id="SPD75053.1"/>
    </source>
</evidence>
<name>A0A445N047_9BACT</name>
<organism evidence="1">
    <name type="scientific">uncultured Desulfobacterium sp</name>
    <dbReference type="NCBI Taxonomy" id="201089"/>
    <lineage>
        <taxon>Bacteria</taxon>
        <taxon>Pseudomonadati</taxon>
        <taxon>Thermodesulfobacteriota</taxon>
        <taxon>Desulfobacteria</taxon>
        <taxon>Desulfobacterales</taxon>
        <taxon>Desulfobacteriaceae</taxon>
        <taxon>Desulfobacterium</taxon>
        <taxon>environmental samples</taxon>
    </lineage>
</organism>
<dbReference type="EMBL" id="OJIN01000184">
    <property type="protein sequence ID" value="SPD75053.1"/>
    <property type="molecule type" value="Genomic_DNA"/>
</dbReference>
<dbReference type="AlphaFoldDB" id="A0A445N047"/>
<proteinExistence type="predicted"/>
<dbReference type="InterPro" id="IPR015422">
    <property type="entry name" value="PyrdxlP-dep_Trfase_small"/>
</dbReference>
<evidence type="ECO:0008006" key="2">
    <source>
        <dbReference type="Google" id="ProtNLM"/>
    </source>
</evidence>
<reference evidence="1" key="1">
    <citation type="submission" date="2018-01" db="EMBL/GenBank/DDBJ databases">
        <authorList>
            <person name="Regsiter A."/>
            <person name="William W."/>
        </authorList>
    </citation>
    <scope>NUCLEOTIDE SEQUENCE</scope>
    <source>
        <strain evidence="1">TRIP AH-1</strain>
    </source>
</reference>
<gene>
    <name evidence="1" type="ORF">PITCH_A420013</name>
</gene>
<dbReference type="SUPFAM" id="SSF53383">
    <property type="entry name" value="PLP-dependent transferases"/>
    <property type="match status" value="1"/>
</dbReference>
<accession>A0A445N047</accession>